<reference evidence="1" key="1">
    <citation type="journal article" date="2014" name="Int. J. Syst. Evol. Microbiol.">
        <title>Complete genome sequence of Corynebacterium casei LMG S-19264T (=DSM 44701T), isolated from a smear-ripened cheese.</title>
        <authorList>
            <consortium name="US DOE Joint Genome Institute (JGI-PGF)"/>
            <person name="Walter F."/>
            <person name="Albersmeier A."/>
            <person name="Kalinowski J."/>
            <person name="Ruckert C."/>
        </authorList>
    </citation>
    <scope>NUCLEOTIDE SEQUENCE</scope>
    <source>
        <strain evidence="1">CGMCC 1.15179</strain>
    </source>
</reference>
<comment type="caution">
    <text evidence="1">The sequence shown here is derived from an EMBL/GenBank/DDBJ whole genome shotgun (WGS) entry which is preliminary data.</text>
</comment>
<proteinExistence type="predicted"/>
<organism evidence="1 2">
    <name type="scientific">Marinithermofilum abyssi</name>
    <dbReference type="NCBI Taxonomy" id="1571185"/>
    <lineage>
        <taxon>Bacteria</taxon>
        <taxon>Bacillati</taxon>
        <taxon>Bacillota</taxon>
        <taxon>Bacilli</taxon>
        <taxon>Bacillales</taxon>
        <taxon>Thermoactinomycetaceae</taxon>
        <taxon>Marinithermofilum</taxon>
    </lineage>
</organism>
<evidence type="ECO:0000313" key="1">
    <source>
        <dbReference type="EMBL" id="GGE26415.1"/>
    </source>
</evidence>
<protein>
    <submittedName>
        <fullName evidence="1">Uncharacterized protein</fullName>
    </submittedName>
</protein>
<dbReference type="AlphaFoldDB" id="A0A8J2VJE0"/>
<gene>
    <name evidence="1" type="ORF">GCM10011571_30770</name>
</gene>
<keyword evidence="2" id="KW-1185">Reference proteome</keyword>
<name>A0A8J2VJE0_9BACL</name>
<sequence length="62" mass="6663">MSFDFLAGHALIRQMSLLDLIVNDMSSPDGLGLQMLAAYTVISQMGGLNLAFANVGRTDGFR</sequence>
<dbReference type="EMBL" id="BMHQ01000012">
    <property type="protein sequence ID" value="GGE26415.1"/>
    <property type="molecule type" value="Genomic_DNA"/>
</dbReference>
<dbReference type="Proteomes" id="UP000625210">
    <property type="component" value="Unassembled WGS sequence"/>
</dbReference>
<reference evidence="1" key="2">
    <citation type="submission" date="2020-09" db="EMBL/GenBank/DDBJ databases">
        <authorList>
            <person name="Sun Q."/>
            <person name="Zhou Y."/>
        </authorList>
    </citation>
    <scope>NUCLEOTIDE SEQUENCE</scope>
    <source>
        <strain evidence="1">CGMCC 1.15179</strain>
    </source>
</reference>
<accession>A0A8J2VJE0</accession>
<evidence type="ECO:0000313" key="2">
    <source>
        <dbReference type="Proteomes" id="UP000625210"/>
    </source>
</evidence>